<organism evidence="2 3">
    <name type="scientific">Dryococelus australis</name>
    <dbReference type="NCBI Taxonomy" id="614101"/>
    <lineage>
        <taxon>Eukaryota</taxon>
        <taxon>Metazoa</taxon>
        <taxon>Ecdysozoa</taxon>
        <taxon>Arthropoda</taxon>
        <taxon>Hexapoda</taxon>
        <taxon>Insecta</taxon>
        <taxon>Pterygota</taxon>
        <taxon>Neoptera</taxon>
        <taxon>Polyneoptera</taxon>
        <taxon>Phasmatodea</taxon>
        <taxon>Verophasmatodea</taxon>
        <taxon>Anareolatae</taxon>
        <taxon>Phasmatidae</taxon>
        <taxon>Eurycanthinae</taxon>
        <taxon>Dryococelus</taxon>
    </lineage>
</organism>
<feature type="region of interest" description="Disordered" evidence="1">
    <location>
        <begin position="224"/>
        <end position="248"/>
    </location>
</feature>
<feature type="region of interest" description="Disordered" evidence="1">
    <location>
        <begin position="405"/>
        <end position="432"/>
    </location>
</feature>
<dbReference type="Proteomes" id="UP001159363">
    <property type="component" value="Chromosome 8"/>
</dbReference>
<name>A0ABQ9GUK6_9NEOP</name>
<comment type="caution">
    <text evidence="2">The sequence shown here is derived from an EMBL/GenBank/DDBJ whole genome shotgun (WGS) entry which is preliminary data.</text>
</comment>
<feature type="region of interest" description="Disordered" evidence="1">
    <location>
        <begin position="266"/>
        <end position="288"/>
    </location>
</feature>
<sequence>MPDKTRRKIATFATFPTCKNPGVAAENRTWFTLVDWRSALYLNRTLRQTNSSVHASPWRTCDIWRLTQLNGRAAGPPEEPPGCRLFVGPTGSRINRANPEIDNTFKLPFGSSPSQMLLLPSASHSEARSLTRGRASEGQTVRLPPRRAEFHFWCGHSSGFCTWDSYWTMPVIGGFSRGSPVSPTFTFRCCYISTSRTRVKSPLNLPTLICPGTTQTNCQMSLQKVKREGEAGNETRRESNKPRDPSHPARAARLLLGIGSAEPGLLPSGARAASRAQPSTAGNCRSPGRAAATARCSMTKRASSEMKDVMGCSRIKWVNNIPCECSRYTTVRFIPISGKEPTRDTPRPSPLVPTLYLMKRDLHVGLLREPLGHAVGVTGTRADSGRTEHGLRKLCSASAVDRGRTLTAPNTLPSELIPSSDSEGGKPMISSNYGAQQDCKCTKVLTHRDPGDIPQHQKLDMGMVKGGGVRKNEAICRRTVLKP</sequence>
<feature type="compositionally biased region" description="Polar residues" evidence="1">
    <location>
        <begin position="407"/>
        <end position="422"/>
    </location>
</feature>
<evidence type="ECO:0000256" key="1">
    <source>
        <dbReference type="SAM" id="MobiDB-lite"/>
    </source>
</evidence>
<dbReference type="EMBL" id="JARBHB010000009">
    <property type="protein sequence ID" value="KAJ8875711.1"/>
    <property type="molecule type" value="Genomic_DNA"/>
</dbReference>
<accession>A0ABQ9GUK6</accession>
<keyword evidence="3" id="KW-1185">Reference proteome</keyword>
<evidence type="ECO:0000313" key="3">
    <source>
        <dbReference type="Proteomes" id="UP001159363"/>
    </source>
</evidence>
<reference evidence="2 3" key="1">
    <citation type="submission" date="2023-02" db="EMBL/GenBank/DDBJ databases">
        <title>LHISI_Scaffold_Assembly.</title>
        <authorList>
            <person name="Stuart O.P."/>
            <person name="Cleave R."/>
            <person name="Magrath M.J.L."/>
            <person name="Mikheyev A.S."/>
        </authorList>
    </citation>
    <scope>NUCLEOTIDE SEQUENCE [LARGE SCALE GENOMIC DNA]</scope>
    <source>
        <strain evidence="2">Daus_M_001</strain>
        <tissue evidence="2">Leg muscle</tissue>
    </source>
</reference>
<proteinExistence type="predicted"/>
<evidence type="ECO:0000313" key="2">
    <source>
        <dbReference type="EMBL" id="KAJ8875711.1"/>
    </source>
</evidence>
<protein>
    <submittedName>
        <fullName evidence="2">Uncharacterized protein</fullName>
    </submittedName>
</protein>
<gene>
    <name evidence="2" type="ORF">PR048_023610</name>
</gene>
<feature type="compositionally biased region" description="Basic and acidic residues" evidence="1">
    <location>
        <begin position="225"/>
        <end position="247"/>
    </location>
</feature>